<evidence type="ECO:0000256" key="6">
    <source>
        <dbReference type="ARBA" id="ARBA00022989"/>
    </source>
</evidence>
<feature type="transmembrane region" description="Helical" evidence="9">
    <location>
        <begin position="150"/>
        <end position="172"/>
    </location>
</feature>
<feature type="transmembrane region" description="Helical" evidence="9">
    <location>
        <begin position="123"/>
        <end position="143"/>
    </location>
</feature>
<evidence type="ECO:0000256" key="7">
    <source>
        <dbReference type="ARBA" id="ARBA00023010"/>
    </source>
</evidence>
<dbReference type="PRINTS" id="PR01755">
    <property type="entry name" value="SECFTRNLCASE"/>
</dbReference>
<keyword evidence="6 9" id="KW-1133">Transmembrane helix</keyword>
<evidence type="ECO:0000256" key="8">
    <source>
        <dbReference type="ARBA" id="ARBA00023136"/>
    </source>
</evidence>
<dbReference type="PANTHER" id="PTHR30081">
    <property type="entry name" value="PROTEIN-EXPORT MEMBRANE PROTEIN SEC"/>
    <property type="match status" value="1"/>
</dbReference>
<feature type="transmembrane region" description="Helical" evidence="9">
    <location>
        <begin position="235"/>
        <end position="252"/>
    </location>
</feature>
<dbReference type="NCBIfam" id="TIGR00966">
    <property type="entry name" value="transloc_SecF"/>
    <property type="match status" value="1"/>
</dbReference>
<feature type="transmembrane region" description="Helical" evidence="9">
    <location>
        <begin position="258"/>
        <end position="285"/>
    </location>
</feature>
<dbReference type="EMBL" id="PEYT01000004">
    <property type="protein sequence ID" value="PIS23322.1"/>
    <property type="molecule type" value="Genomic_DNA"/>
</dbReference>
<evidence type="ECO:0000313" key="12">
    <source>
        <dbReference type="Proteomes" id="UP000230340"/>
    </source>
</evidence>
<dbReference type="Pfam" id="PF02355">
    <property type="entry name" value="SecD_SecF_C"/>
    <property type="match status" value="1"/>
</dbReference>
<comment type="similarity">
    <text evidence="9">Belongs to the SecD/SecF family. SecF subfamily.</text>
</comment>
<evidence type="ECO:0000259" key="10">
    <source>
        <dbReference type="Pfam" id="PF02355"/>
    </source>
</evidence>
<evidence type="ECO:0000256" key="3">
    <source>
        <dbReference type="ARBA" id="ARBA00022475"/>
    </source>
</evidence>
<dbReference type="GO" id="GO:0005886">
    <property type="term" value="C:plasma membrane"/>
    <property type="evidence" value="ECO:0007669"/>
    <property type="project" value="UniProtKB-SubCell"/>
</dbReference>
<comment type="caution">
    <text evidence="11">The sequence shown here is derived from an EMBL/GenBank/DDBJ whole genome shotgun (WGS) entry which is preliminary data.</text>
</comment>
<feature type="domain" description="Protein export membrane protein SecD/SecF C-terminal" evidence="10">
    <location>
        <begin position="100"/>
        <end position="286"/>
    </location>
</feature>
<gene>
    <name evidence="9 11" type="primary">secF</name>
    <name evidence="11" type="ORF">COT49_00535</name>
</gene>
<dbReference type="GO" id="GO:0043952">
    <property type="term" value="P:protein transport by the Sec complex"/>
    <property type="evidence" value="ECO:0007669"/>
    <property type="project" value="UniProtKB-UniRule"/>
</dbReference>
<keyword evidence="4 9" id="KW-0812">Transmembrane</keyword>
<evidence type="ECO:0000256" key="9">
    <source>
        <dbReference type="HAMAP-Rule" id="MF_01464"/>
    </source>
</evidence>
<name>A0A2H0XEK9_UNCKA</name>
<dbReference type="InterPro" id="IPR005665">
    <property type="entry name" value="SecF_bac"/>
</dbReference>
<sequence>MINFMRFRYFYFAFSLLFIILSVFGLVFWGLKPSVEFTGGTQIKFEILNFKFEIEEIINLTKESGIEVSNLTNETNSSNSYILRAKEISQDKYSEFQKKIIDAGGEYKEISFESVGPVVGKELVFKTIIAVVLGSLFILFYVARQFKNPMFGVCAILAMFHDSIILLGVFSFLGHFRGVEIDVLFVTAVLTILSFSVHDTIVVYDRVRESIKTTKGISFVDLVNKAVTETLSRSFNNSMTIIFMLLTLFFLGGDSIKWFVLALLVGTISGTYSSTFTAAPLLVIWNELKKRK</sequence>
<dbReference type="InterPro" id="IPR022645">
    <property type="entry name" value="SecD/SecF_bac"/>
</dbReference>
<dbReference type="HAMAP" id="MF_01464_B">
    <property type="entry name" value="SecF_B"/>
    <property type="match status" value="1"/>
</dbReference>
<dbReference type="AlphaFoldDB" id="A0A2H0XEK9"/>
<evidence type="ECO:0000256" key="4">
    <source>
        <dbReference type="ARBA" id="ARBA00022692"/>
    </source>
</evidence>
<dbReference type="GO" id="GO:0015450">
    <property type="term" value="F:protein-transporting ATPase activity"/>
    <property type="evidence" value="ECO:0007669"/>
    <property type="project" value="InterPro"/>
</dbReference>
<dbReference type="Gene3D" id="1.20.1640.10">
    <property type="entry name" value="Multidrug efflux transporter AcrB transmembrane domain"/>
    <property type="match status" value="1"/>
</dbReference>
<keyword evidence="3 9" id="KW-1003">Cell membrane</keyword>
<evidence type="ECO:0000256" key="5">
    <source>
        <dbReference type="ARBA" id="ARBA00022927"/>
    </source>
</evidence>
<comment type="function">
    <text evidence="9">Part of the Sec protein translocase complex. Interacts with the SecYEG preprotein conducting channel. SecDF uses the proton motive force (PMF) to complete protein translocation after the ATP-dependent function of SecA.</text>
</comment>
<dbReference type="Proteomes" id="UP000230340">
    <property type="component" value="Unassembled WGS sequence"/>
</dbReference>
<dbReference type="GO" id="GO:0006605">
    <property type="term" value="P:protein targeting"/>
    <property type="evidence" value="ECO:0007669"/>
    <property type="project" value="UniProtKB-UniRule"/>
</dbReference>
<evidence type="ECO:0000313" key="11">
    <source>
        <dbReference type="EMBL" id="PIS23322.1"/>
    </source>
</evidence>
<accession>A0A2H0XEK9</accession>
<reference evidence="12" key="1">
    <citation type="submission" date="2017-09" db="EMBL/GenBank/DDBJ databases">
        <title>Depth-based differentiation of microbial function through sediment-hosted aquifers and enrichment of novel symbionts in the deep terrestrial subsurface.</title>
        <authorList>
            <person name="Probst A.J."/>
            <person name="Ladd B."/>
            <person name="Jarett J.K."/>
            <person name="Geller-Mcgrath D.E."/>
            <person name="Sieber C.M.K."/>
            <person name="Emerson J.B."/>
            <person name="Anantharaman K."/>
            <person name="Thomas B.C."/>
            <person name="Malmstrom R."/>
            <person name="Stieglmeier M."/>
            <person name="Klingl A."/>
            <person name="Woyke T."/>
            <person name="Ryan C.M."/>
            <person name="Banfield J.F."/>
        </authorList>
    </citation>
    <scope>NUCLEOTIDE SEQUENCE [LARGE SCALE GENOMIC DNA]</scope>
</reference>
<comment type="subcellular location">
    <subcellularLocation>
        <location evidence="1 9">Cell membrane</location>
        <topology evidence="1 9">Multi-pass membrane protein</topology>
    </subcellularLocation>
</comment>
<comment type="subunit">
    <text evidence="9">Forms a complex with SecD. Part of the essential Sec protein translocation apparatus which comprises SecA, SecYEG and auxiliary proteins SecDF. Other proteins may also be involved.</text>
</comment>
<keyword evidence="8 9" id="KW-0472">Membrane</keyword>
<dbReference type="SUPFAM" id="SSF82866">
    <property type="entry name" value="Multidrug efflux transporter AcrB transmembrane domain"/>
    <property type="match status" value="1"/>
</dbReference>
<evidence type="ECO:0000256" key="2">
    <source>
        <dbReference type="ARBA" id="ARBA00022448"/>
    </source>
</evidence>
<dbReference type="GO" id="GO:0065002">
    <property type="term" value="P:intracellular protein transmembrane transport"/>
    <property type="evidence" value="ECO:0007669"/>
    <property type="project" value="UniProtKB-UniRule"/>
</dbReference>
<evidence type="ECO:0000256" key="1">
    <source>
        <dbReference type="ARBA" id="ARBA00004651"/>
    </source>
</evidence>
<dbReference type="InterPro" id="IPR022813">
    <property type="entry name" value="SecD/SecF_arch_bac"/>
</dbReference>
<dbReference type="PANTHER" id="PTHR30081:SF8">
    <property type="entry name" value="PROTEIN TRANSLOCASE SUBUNIT SECF"/>
    <property type="match status" value="1"/>
</dbReference>
<feature type="transmembrane region" description="Helical" evidence="9">
    <location>
        <begin position="184"/>
        <end position="204"/>
    </location>
</feature>
<keyword evidence="5 9" id="KW-0653">Protein transport</keyword>
<keyword evidence="7 9" id="KW-0811">Translocation</keyword>
<protein>
    <recommendedName>
        <fullName evidence="9">Protein-export membrane protein SecF</fullName>
    </recommendedName>
</protein>
<dbReference type="InterPro" id="IPR048634">
    <property type="entry name" value="SecD_SecF_C"/>
</dbReference>
<organism evidence="11 12">
    <name type="scientific">candidate division WWE3 bacterium CG08_land_8_20_14_0_20_40_13</name>
    <dbReference type="NCBI Taxonomy" id="1975084"/>
    <lineage>
        <taxon>Bacteria</taxon>
        <taxon>Katanobacteria</taxon>
    </lineage>
</organism>
<proteinExistence type="inferred from homology"/>
<keyword evidence="2 9" id="KW-0813">Transport</keyword>
<feature type="transmembrane region" description="Helical" evidence="9">
    <location>
        <begin position="9"/>
        <end position="31"/>
    </location>
</feature>